<dbReference type="Pfam" id="PF06271">
    <property type="entry name" value="RDD"/>
    <property type="match status" value="1"/>
</dbReference>
<evidence type="ECO:0000259" key="7">
    <source>
        <dbReference type="Pfam" id="PF06271"/>
    </source>
</evidence>
<dbReference type="eggNOG" id="COG1714">
    <property type="taxonomic scope" value="Bacteria"/>
</dbReference>
<reference evidence="8 9" key="1">
    <citation type="journal article" date="2011" name="EMBO J.">
        <title>Structural diversity of bacterial flagellar motors.</title>
        <authorList>
            <person name="Chen S."/>
            <person name="Beeby M."/>
            <person name="Murphy G.E."/>
            <person name="Leadbetter J.R."/>
            <person name="Hendrixson D.R."/>
            <person name="Briegel A."/>
            <person name="Li Z."/>
            <person name="Shi J."/>
            <person name="Tocheva E.I."/>
            <person name="Muller A."/>
            <person name="Dobro M.J."/>
            <person name="Jensen G.J."/>
        </authorList>
    </citation>
    <scope>NUCLEOTIDE SEQUENCE [LARGE SCALE GENOMIC DNA]</scope>
    <source>
        <strain evidence="8 9">DSM 6540</strain>
    </source>
</reference>
<dbReference type="PANTHER" id="PTHR36115">
    <property type="entry name" value="PROLINE-RICH ANTIGEN HOMOLOG-RELATED"/>
    <property type="match status" value="1"/>
</dbReference>
<dbReference type="InterPro" id="IPR010432">
    <property type="entry name" value="RDD"/>
</dbReference>
<gene>
    <name evidence="8" type="ORF">ALO_21092</name>
</gene>
<keyword evidence="2" id="KW-1003">Cell membrane</keyword>
<keyword evidence="4 6" id="KW-1133">Transmembrane helix</keyword>
<evidence type="ECO:0000256" key="1">
    <source>
        <dbReference type="ARBA" id="ARBA00004651"/>
    </source>
</evidence>
<dbReference type="RefSeq" id="WP_004099847.1">
    <property type="nucleotide sequence ID" value="NZ_AFGF01000275.1"/>
</dbReference>
<dbReference type="EMBL" id="AFGF01000275">
    <property type="protein sequence ID" value="EGO61863.1"/>
    <property type="molecule type" value="Genomic_DNA"/>
</dbReference>
<dbReference type="STRING" id="1009370.ALO_21092"/>
<keyword evidence="5 6" id="KW-0472">Membrane</keyword>
<proteinExistence type="predicted"/>
<keyword evidence="3 6" id="KW-0812">Transmembrane</keyword>
<evidence type="ECO:0000256" key="6">
    <source>
        <dbReference type="SAM" id="Phobius"/>
    </source>
</evidence>
<evidence type="ECO:0000256" key="3">
    <source>
        <dbReference type="ARBA" id="ARBA00022692"/>
    </source>
</evidence>
<evidence type="ECO:0000313" key="9">
    <source>
        <dbReference type="Proteomes" id="UP000003240"/>
    </source>
</evidence>
<feature type="domain" description="RDD" evidence="7">
    <location>
        <begin position="2"/>
        <end position="70"/>
    </location>
</feature>
<evidence type="ECO:0000313" key="8">
    <source>
        <dbReference type="EMBL" id="EGO61863.1"/>
    </source>
</evidence>
<accession>F7NQ19</accession>
<dbReference type="AlphaFoldDB" id="F7NQ19"/>
<protein>
    <recommendedName>
        <fullName evidence="7">RDD domain-containing protein</fullName>
    </recommendedName>
</protein>
<keyword evidence="9" id="KW-1185">Reference proteome</keyword>
<dbReference type="GO" id="GO:0005886">
    <property type="term" value="C:plasma membrane"/>
    <property type="evidence" value="ECO:0007669"/>
    <property type="project" value="UniProtKB-SubCell"/>
</dbReference>
<evidence type="ECO:0000256" key="2">
    <source>
        <dbReference type="ARBA" id="ARBA00022475"/>
    </source>
</evidence>
<comment type="caution">
    <text evidence="8">The sequence shown here is derived from an EMBL/GenBank/DDBJ whole genome shotgun (WGS) entry which is preliminary data.</text>
</comment>
<dbReference type="InterPro" id="IPR051791">
    <property type="entry name" value="Pra-immunoreactive"/>
</dbReference>
<feature type="transmembrane region" description="Helical" evidence="6">
    <location>
        <begin position="37"/>
        <end position="59"/>
    </location>
</feature>
<comment type="subcellular location">
    <subcellularLocation>
        <location evidence="1">Cell membrane</location>
        <topology evidence="1">Multi-pass membrane protein</topology>
    </subcellularLocation>
</comment>
<organism evidence="8 9">
    <name type="scientific">Acetonema longum DSM 6540</name>
    <dbReference type="NCBI Taxonomy" id="1009370"/>
    <lineage>
        <taxon>Bacteria</taxon>
        <taxon>Bacillati</taxon>
        <taxon>Bacillota</taxon>
        <taxon>Negativicutes</taxon>
        <taxon>Acetonemataceae</taxon>
        <taxon>Acetonema</taxon>
    </lineage>
</organism>
<feature type="non-terminal residue" evidence="8">
    <location>
        <position position="1"/>
    </location>
</feature>
<sequence length="83" mass="9731">IYFVISELPTQRGTIGRQLTKIRVTDTNGYRLGIRRVIIRTILEFVFIFIIPGYLLIFFTQKNQGLHDYLLDTVVIMKDKIGR</sequence>
<evidence type="ECO:0000256" key="4">
    <source>
        <dbReference type="ARBA" id="ARBA00022989"/>
    </source>
</evidence>
<dbReference type="Proteomes" id="UP000003240">
    <property type="component" value="Unassembled WGS sequence"/>
</dbReference>
<evidence type="ECO:0000256" key="5">
    <source>
        <dbReference type="ARBA" id="ARBA00023136"/>
    </source>
</evidence>
<name>F7NQ19_9FIRM</name>